<keyword evidence="3" id="KW-1185">Reference proteome</keyword>
<accession>A0AAV4TKW7</accession>
<reference evidence="2 3" key="1">
    <citation type="submission" date="2021-06" db="EMBL/GenBank/DDBJ databases">
        <title>Caerostris darwini draft genome.</title>
        <authorList>
            <person name="Kono N."/>
            <person name="Arakawa K."/>
        </authorList>
    </citation>
    <scope>NUCLEOTIDE SEQUENCE [LARGE SCALE GENOMIC DNA]</scope>
</reference>
<comment type="caution">
    <text evidence="2">The sequence shown here is derived from an EMBL/GenBank/DDBJ whole genome shotgun (WGS) entry which is preliminary data.</text>
</comment>
<evidence type="ECO:0000313" key="2">
    <source>
        <dbReference type="EMBL" id="GIY47258.1"/>
    </source>
</evidence>
<dbReference type="EMBL" id="BPLQ01009905">
    <property type="protein sequence ID" value="GIY47258.1"/>
    <property type="molecule type" value="Genomic_DNA"/>
</dbReference>
<evidence type="ECO:0000313" key="3">
    <source>
        <dbReference type="Proteomes" id="UP001054837"/>
    </source>
</evidence>
<sequence length="200" mass="22229">MPEPFVGPKYPGHVPDGSPSDSDADQLCLSYGPPLITRTGHVFTSLCLEEEDFSLGVSCSVRPWKNRVRVLSPIRLMGGRSSFATKLEKRVFLKGYFQCQVTRVDDIRGNENGTSEGGIRRGFLWRPRLGKCVARLDGLERNECSPPPVPQRFFCMTGIRTADALNQPESVDSEQLEECVTLEALSANLCLLAFMPLFQC</sequence>
<dbReference type="Proteomes" id="UP001054837">
    <property type="component" value="Unassembled WGS sequence"/>
</dbReference>
<proteinExistence type="predicted"/>
<organism evidence="2 3">
    <name type="scientific">Caerostris darwini</name>
    <dbReference type="NCBI Taxonomy" id="1538125"/>
    <lineage>
        <taxon>Eukaryota</taxon>
        <taxon>Metazoa</taxon>
        <taxon>Ecdysozoa</taxon>
        <taxon>Arthropoda</taxon>
        <taxon>Chelicerata</taxon>
        <taxon>Arachnida</taxon>
        <taxon>Araneae</taxon>
        <taxon>Araneomorphae</taxon>
        <taxon>Entelegynae</taxon>
        <taxon>Araneoidea</taxon>
        <taxon>Araneidae</taxon>
        <taxon>Caerostris</taxon>
    </lineage>
</organism>
<evidence type="ECO:0000256" key="1">
    <source>
        <dbReference type="SAM" id="MobiDB-lite"/>
    </source>
</evidence>
<dbReference type="AlphaFoldDB" id="A0AAV4TKW7"/>
<gene>
    <name evidence="2" type="ORF">CDAR_519571</name>
</gene>
<protein>
    <submittedName>
        <fullName evidence="2">Uncharacterized protein</fullName>
    </submittedName>
</protein>
<feature type="region of interest" description="Disordered" evidence="1">
    <location>
        <begin position="1"/>
        <end position="23"/>
    </location>
</feature>
<name>A0AAV4TKW7_9ARAC</name>